<dbReference type="Gene3D" id="3.90.930.1">
    <property type="match status" value="1"/>
</dbReference>
<feature type="region of interest" description="Disordered" evidence="1">
    <location>
        <begin position="34"/>
        <end position="60"/>
    </location>
</feature>
<evidence type="ECO:0000256" key="2">
    <source>
        <dbReference type="SAM" id="SignalP"/>
    </source>
</evidence>
<feature type="compositionally biased region" description="Low complexity" evidence="1">
    <location>
        <begin position="265"/>
        <end position="279"/>
    </location>
</feature>
<evidence type="ECO:0008006" key="5">
    <source>
        <dbReference type="Google" id="ProtNLM"/>
    </source>
</evidence>
<keyword evidence="2" id="KW-0732">Signal</keyword>
<reference evidence="3 4" key="1">
    <citation type="submission" date="2021-12" db="EMBL/GenBank/DDBJ databases">
        <title>Discovery of the Pendulisporaceae a myxobacterial family with distinct sporulation behavior and unique specialized metabolism.</title>
        <authorList>
            <person name="Garcia R."/>
            <person name="Popoff A."/>
            <person name="Bader C.D."/>
            <person name="Loehr J."/>
            <person name="Walesch S."/>
            <person name="Walt C."/>
            <person name="Boldt J."/>
            <person name="Bunk B."/>
            <person name="Haeckl F.J.F.P.J."/>
            <person name="Gunesch A.P."/>
            <person name="Birkelbach J."/>
            <person name="Nuebel U."/>
            <person name="Pietschmann T."/>
            <person name="Bach T."/>
            <person name="Mueller R."/>
        </authorList>
    </citation>
    <scope>NUCLEOTIDE SEQUENCE [LARGE SCALE GENOMIC DNA]</scope>
    <source>
        <strain evidence="3 4">MSr11954</strain>
    </source>
</reference>
<feature type="signal peptide" evidence="2">
    <location>
        <begin position="1"/>
        <end position="26"/>
    </location>
</feature>
<proteinExistence type="predicted"/>
<gene>
    <name evidence="3" type="ORF">LZC94_24620</name>
</gene>
<accession>A0ABZ2LJY4</accession>
<organism evidence="3 4">
    <name type="scientific">Pendulispora albinea</name>
    <dbReference type="NCBI Taxonomy" id="2741071"/>
    <lineage>
        <taxon>Bacteria</taxon>
        <taxon>Pseudomonadati</taxon>
        <taxon>Myxococcota</taxon>
        <taxon>Myxococcia</taxon>
        <taxon>Myxococcales</taxon>
        <taxon>Sorangiineae</taxon>
        <taxon>Pendulisporaceae</taxon>
        <taxon>Pendulispora</taxon>
    </lineage>
</organism>
<dbReference type="Proteomes" id="UP001370348">
    <property type="component" value="Chromosome"/>
</dbReference>
<feature type="region of interest" description="Disordered" evidence="1">
    <location>
        <begin position="228"/>
        <end position="279"/>
    </location>
</feature>
<sequence>MKTLSSPRSPLAYLAVAVALGSTALAGLGAAGCGGGTPAPQSAKVTPGGSKDPSQWPKDDRTMCDWRNKPEFEVSETAGTGALKPNIRRVFKTFGEGETRHKTLVCREVDTNLDGIKDDVRTFNEKGEALKEEADTDYDGRIDLWLAFVAGRLAEENVDTNHDGKPDVWKVYTNGQLSRIKRDRNFDGRPDVWEIYARGKLERMGLDETNDGHVDRWDRDELVRAELDDEERKAREKLGQSVEPSAAPGQDAFIKDAGAPPSTGKPASSVAPSAPKKKK</sequence>
<keyword evidence="4" id="KW-1185">Reference proteome</keyword>
<feature type="compositionally biased region" description="Basic and acidic residues" evidence="1">
    <location>
        <begin position="228"/>
        <end position="238"/>
    </location>
</feature>
<name>A0ABZ2LJY4_9BACT</name>
<evidence type="ECO:0000313" key="4">
    <source>
        <dbReference type="Proteomes" id="UP001370348"/>
    </source>
</evidence>
<dbReference type="RefSeq" id="WP_394820672.1">
    <property type="nucleotide sequence ID" value="NZ_CP089984.1"/>
</dbReference>
<evidence type="ECO:0000313" key="3">
    <source>
        <dbReference type="EMBL" id="WXB11057.1"/>
    </source>
</evidence>
<dbReference type="EMBL" id="CP089984">
    <property type="protein sequence ID" value="WXB11057.1"/>
    <property type="molecule type" value="Genomic_DNA"/>
</dbReference>
<feature type="chain" id="PRO_5047432183" description="Lipoprotein" evidence="2">
    <location>
        <begin position="27"/>
        <end position="279"/>
    </location>
</feature>
<evidence type="ECO:0000256" key="1">
    <source>
        <dbReference type="SAM" id="MobiDB-lite"/>
    </source>
</evidence>
<dbReference type="PROSITE" id="PS51257">
    <property type="entry name" value="PROKAR_LIPOPROTEIN"/>
    <property type="match status" value="1"/>
</dbReference>
<protein>
    <recommendedName>
        <fullName evidence="5">Lipoprotein</fullName>
    </recommendedName>
</protein>